<dbReference type="GO" id="GO:0060271">
    <property type="term" value="P:cilium assembly"/>
    <property type="evidence" value="ECO:0007669"/>
    <property type="project" value="TreeGrafter"/>
</dbReference>
<dbReference type="GO" id="GO:0036038">
    <property type="term" value="C:MKS complex"/>
    <property type="evidence" value="ECO:0007669"/>
    <property type="project" value="TreeGrafter"/>
</dbReference>
<gene>
    <name evidence="7" type="ORF">AURANDRAFT_15956</name>
</gene>
<keyword evidence="2" id="KW-0963">Cytoplasm</keyword>
<evidence type="ECO:0000256" key="2">
    <source>
        <dbReference type="ARBA" id="ARBA00022490"/>
    </source>
</evidence>
<dbReference type="RefSeq" id="XP_009041105.1">
    <property type="nucleotide sequence ID" value="XM_009042857.1"/>
</dbReference>
<dbReference type="PROSITE" id="PS51381">
    <property type="entry name" value="C2_B9"/>
    <property type="match status" value="1"/>
</dbReference>
<dbReference type="eggNOG" id="KOG4028">
    <property type="taxonomic scope" value="Eukaryota"/>
</dbReference>
<dbReference type="InterPro" id="IPR010796">
    <property type="entry name" value="C2_B9-type_dom"/>
</dbReference>
<dbReference type="PANTHER" id="PTHR12968">
    <property type="entry name" value="B9 DOMAIN-CONTAINING"/>
    <property type="match status" value="1"/>
</dbReference>
<evidence type="ECO:0000313" key="8">
    <source>
        <dbReference type="Proteomes" id="UP000002729"/>
    </source>
</evidence>
<comment type="subcellular location">
    <subcellularLocation>
        <location evidence="1">Cytoplasm</location>
        <location evidence="1">Cytoskeleton</location>
        <location evidence="1">Cilium basal body</location>
    </subcellularLocation>
</comment>
<keyword evidence="8" id="KW-1185">Reference proteome</keyword>
<protein>
    <recommendedName>
        <fullName evidence="6">B9 domain-containing protein 2</fullName>
    </recommendedName>
</protein>
<dbReference type="PANTHER" id="PTHR12968:SF2">
    <property type="entry name" value="B9 DOMAIN-CONTAINING PROTEIN 2"/>
    <property type="match status" value="1"/>
</dbReference>
<evidence type="ECO:0000256" key="5">
    <source>
        <dbReference type="ARBA" id="ARBA00023273"/>
    </source>
</evidence>
<dbReference type="Pfam" id="PF07162">
    <property type="entry name" value="B9-C2"/>
    <property type="match status" value="1"/>
</dbReference>
<feature type="non-terminal residue" evidence="7">
    <location>
        <position position="1"/>
    </location>
</feature>
<keyword evidence="3" id="KW-0970">Cilium biogenesis/degradation</keyword>
<feature type="non-terminal residue" evidence="7">
    <location>
        <position position="123"/>
    </location>
</feature>
<evidence type="ECO:0000256" key="4">
    <source>
        <dbReference type="ARBA" id="ARBA00023212"/>
    </source>
</evidence>
<dbReference type="AlphaFoldDB" id="F0YKW0"/>
<evidence type="ECO:0000313" key="7">
    <source>
        <dbReference type="EMBL" id="EGB04254.1"/>
    </source>
</evidence>
<evidence type="ECO:0000256" key="1">
    <source>
        <dbReference type="ARBA" id="ARBA00004120"/>
    </source>
</evidence>
<accession>F0YKW0</accession>
<dbReference type="Proteomes" id="UP000002729">
    <property type="component" value="Unassembled WGS sequence"/>
</dbReference>
<keyword evidence="5" id="KW-0966">Cell projection</keyword>
<evidence type="ECO:0000256" key="3">
    <source>
        <dbReference type="ARBA" id="ARBA00022794"/>
    </source>
</evidence>
<dbReference type="EMBL" id="GL833154">
    <property type="protein sequence ID" value="EGB04254.1"/>
    <property type="molecule type" value="Genomic_DNA"/>
</dbReference>
<evidence type="ECO:0000256" key="6">
    <source>
        <dbReference type="ARBA" id="ARBA00039272"/>
    </source>
</evidence>
<organism evidence="8">
    <name type="scientific">Aureococcus anophagefferens</name>
    <name type="common">Harmful bloom alga</name>
    <dbReference type="NCBI Taxonomy" id="44056"/>
    <lineage>
        <taxon>Eukaryota</taxon>
        <taxon>Sar</taxon>
        <taxon>Stramenopiles</taxon>
        <taxon>Ochrophyta</taxon>
        <taxon>Pelagophyceae</taxon>
        <taxon>Pelagomonadales</taxon>
        <taxon>Pelagomonadaceae</taxon>
        <taxon>Aureococcus</taxon>
    </lineage>
</organism>
<proteinExistence type="predicted"/>
<keyword evidence="4" id="KW-0206">Cytoskeleton</keyword>
<name>F0YKW0_AURAN</name>
<dbReference type="InParanoid" id="F0YKW0"/>
<dbReference type="GeneID" id="20218574"/>
<dbReference type="KEGG" id="aaf:AURANDRAFT_15956"/>
<reference evidence="7 8" key="1">
    <citation type="journal article" date="2011" name="Proc. Natl. Acad. Sci. U.S.A.">
        <title>Niche of harmful alga Aureococcus anophagefferens revealed through ecogenomics.</title>
        <authorList>
            <person name="Gobler C.J."/>
            <person name="Berry D.L."/>
            <person name="Dyhrman S.T."/>
            <person name="Wilhelm S.W."/>
            <person name="Salamov A."/>
            <person name="Lobanov A.V."/>
            <person name="Zhang Y."/>
            <person name="Collier J.L."/>
            <person name="Wurch L.L."/>
            <person name="Kustka A.B."/>
            <person name="Dill B.D."/>
            <person name="Shah M."/>
            <person name="VerBerkmoes N.C."/>
            <person name="Kuo A."/>
            <person name="Terry A."/>
            <person name="Pangilinan J."/>
            <person name="Lindquist E.A."/>
            <person name="Lucas S."/>
            <person name="Paulsen I.T."/>
            <person name="Hattenrath-Lehmann T.K."/>
            <person name="Talmage S.C."/>
            <person name="Walker E.A."/>
            <person name="Koch F."/>
            <person name="Burson A.M."/>
            <person name="Marcoval M.A."/>
            <person name="Tang Y.Z."/>
            <person name="Lecleir G.R."/>
            <person name="Coyne K.J."/>
            <person name="Berg G.M."/>
            <person name="Bertrand E.M."/>
            <person name="Saito M.A."/>
            <person name="Gladyshev V.N."/>
            <person name="Grigoriev I.V."/>
        </authorList>
    </citation>
    <scope>NUCLEOTIDE SEQUENCE [LARGE SCALE GENOMIC DNA]</scope>
    <source>
        <strain evidence="8">CCMP 1984</strain>
    </source>
</reference>
<dbReference type="OrthoDB" id="184109at2759"/>
<sequence>FDSKALQVRWYFEYSSDWNLLEGPREGQSQAYAYGREGRLAVLDHPMDLRIHTSSAFRMAQVISTVPKLTVQVYQADDLSRHELTGYGFCHLPMVSGTHDIEIVCWRPFGTWYERLSSKFIGG</sequence>